<evidence type="ECO:0000259" key="4">
    <source>
        <dbReference type="Pfam" id="PF13649"/>
    </source>
</evidence>
<sequence length="255" mass="27874">MNADVPQSTPPPKVGDFDALYRGDFAAVNADAEPTETAPGFTFDRVPWDIGEAQPAVRALESSGQFAREVLDIGCGPGENALFLASRGYRVWGLDAAPAAIDIARERARQRGMERGVEFEVADATDLSDYADRFASVIDSALYHCFPEDQRHRYAASLFGACRPQARLHVVCFSDRVPDGFPGPYRITEDNLRDTLTAAGWTVQRIEPTIYTTAFTRDEMTTQPGSPVAAAAADMQVDDRGRLLVPAWLATAERT</sequence>
<dbReference type="PANTHER" id="PTHR43464:SF19">
    <property type="entry name" value="UBIQUINONE BIOSYNTHESIS O-METHYLTRANSFERASE, MITOCHONDRIAL"/>
    <property type="match status" value="1"/>
</dbReference>
<dbReference type="GO" id="GO:0032259">
    <property type="term" value="P:methylation"/>
    <property type="evidence" value="ECO:0007669"/>
    <property type="project" value="UniProtKB-KW"/>
</dbReference>
<keyword evidence="1 5" id="KW-0489">Methyltransferase</keyword>
<dbReference type="RefSeq" id="WP_013414570.1">
    <property type="nucleotide sequence ID" value="NC_014659.1"/>
</dbReference>
<evidence type="ECO:0000256" key="3">
    <source>
        <dbReference type="ARBA" id="ARBA00022691"/>
    </source>
</evidence>
<dbReference type="Pfam" id="PF13649">
    <property type="entry name" value="Methyltransf_25"/>
    <property type="match status" value="1"/>
</dbReference>
<dbReference type="SUPFAM" id="SSF53335">
    <property type="entry name" value="S-adenosyl-L-methionine-dependent methyltransferases"/>
    <property type="match status" value="1"/>
</dbReference>
<evidence type="ECO:0000256" key="2">
    <source>
        <dbReference type="ARBA" id="ARBA00022679"/>
    </source>
</evidence>
<keyword evidence="2" id="KW-0808">Transferase</keyword>
<dbReference type="PANTHER" id="PTHR43464">
    <property type="entry name" value="METHYLTRANSFERASE"/>
    <property type="match status" value="1"/>
</dbReference>
<reference evidence="5" key="1">
    <citation type="journal article" date="2010" name="PLoS Genet.">
        <title>The genome of a pathogenic rhodococcus: cooptive virulence underpinned by key gene acquisitions.</title>
        <authorList>
            <person name="Letek M."/>
            <person name="Gonzalez P."/>
            <person name="Macarthur I."/>
            <person name="Rodriguez H."/>
            <person name="Freeman T.C."/>
            <person name="Valero-Rello A."/>
            <person name="Blanco M."/>
            <person name="Buckley T."/>
            <person name="Cherevach I."/>
            <person name="Fahey R."/>
            <person name="Hapeshi A."/>
            <person name="Holdstock J."/>
            <person name="Leadon D."/>
            <person name="Navas J."/>
            <person name="Ocampo A."/>
            <person name="Quail M.A."/>
            <person name="Sanders M."/>
            <person name="Scortti M.M."/>
            <person name="Prescott J.F."/>
            <person name="Fogarty U."/>
            <person name="Meijer W.G."/>
            <person name="Parkhill J."/>
            <person name="Bentley S.D."/>
            <person name="Vazquez-Boland J.A."/>
        </authorList>
    </citation>
    <scope>NUCLEOTIDE SEQUENCE [LARGE SCALE GENOMIC DNA]</scope>
    <source>
        <strain evidence="5 6">103S</strain>
    </source>
</reference>
<dbReference type="Proteomes" id="UP001154400">
    <property type="component" value="Chromosome"/>
</dbReference>
<evidence type="ECO:0000313" key="5">
    <source>
        <dbReference type="EMBL" id="CBH46425.1"/>
    </source>
</evidence>
<dbReference type="InterPro" id="IPR041698">
    <property type="entry name" value="Methyltransf_25"/>
</dbReference>
<dbReference type="EMBL" id="FN563149">
    <property type="protein sequence ID" value="CBH46425.1"/>
    <property type="molecule type" value="Genomic_DNA"/>
</dbReference>
<proteinExistence type="predicted"/>
<evidence type="ECO:0000256" key="1">
    <source>
        <dbReference type="ARBA" id="ARBA00022603"/>
    </source>
</evidence>
<dbReference type="KEGG" id="req:REQ_02830"/>
<dbReference type="InterPro" id="IPR029063">
    <property type="entry name" value="SAM-dependent_MTases_sf"/>
</dbReference>
<keyword evidence="3" id="KW-0949">S-adenosyl-L-methionine</keyword>
<feature type="domain" description="Methyltransferase" evidence="4">
    <location>
        <begin position="70"/>
        <end position="164"/>
    </location>
</feature>
<dbReference type="Gene3D" id="3.40.50.150">
    <property type="entry name" value="Vaccinia Virus protein VP39"/>
    <property type="match status" value="1"/>
</dbReference>
<dbReference type="CDD" id="cd02440">
    <property type="entry name" value="AdoMet_MTases"/>
    <property type="match status" value="1"/>
</dbReference>
<protein>
    <submittedName>
        <fullName evidence="5">SAM dependent methyltransferase</fullName>
    </submittedName>
</protein>
<dbReference type="GO" id="GO:0008168">
    <property type="term" value="F:methyltransferase activity"/>
    <property type="evidence" value="ECO:0007669"/>
    <property type="project" value="UniProtKB-KW"/>
</dbReference>
<name>A0A3S5Y1L8_RHOH1</name>
<evidence type="ECO:0000313" key="6">
    <source>
        <dbReference type="Proteomes" id="UP000006892"/>
    </source>
</evidence>
<dbReference type="AlphaFoldDB" id="A0A3S5Y1L8"/>
<accession>A0A3S5Y1L8</accession>
<organism evidence="5">
    <name type="scientific">Rhodococcus hoagii (strain 103S)</name>
    <name type="common">Rhodococcus equi</name>
    <dbReference type="NCBI Taxonomy" id="685727"/>
    <lineage>
        <taxon>Bacteria</taxon>
        <taxon>Bacillati</taxon>
        <taxon>Actinomycetota</taxon>
        <taxon>Actinomycetes</taxon>
        <taxon>Mycobacteriales</taxon>
        <taxon>Nocardiaceae</taxon>
        <taxon>Prescottella</taxon>
    </lineage>
</organism>
<gene>
    <name evidence="5" type="ordered locus">REQ_02830</name>
</gene>